<gene>
    <name evidence="10" type="ORF">GCM10022197_22410</name>
</gene>
<evidence type="ECO:0000259" key="9">
    <source>
        <dbReference type="Pfam" id="PF07992"/>
    </source>
</evidence>
<evidence type="ECO:0000256" key="5">
    <source>
        <dbReference type="ARBA" id="ARBA00023002"/>
    </source>
</evidence>
<feature type="region of interest" description="Disordered" evidence="7">
    <location>
        <begin position="362"/>
        <end position="382"/>
    </location>
</feature>
<dbReference type="InterPro" id="IPR023753">
    <property type="entry name" value="FAD/NAD-binding_dom"/>
</dbReference>
<evidence type="ECO:0000256" key="7">
    <source>
        <dbReference type="SAM" id="MobiDB-lite"/>
    </source>
</evidence>
<dbReference type="PRINTS" id="PR00411">
    <property type="entry name" value="PNDRDTASEI"/>
</dbReference>
<dbReference type="SUPFAM" id="SSF51905">
    <property type="entry name" value="FAD/NAD(P)-binding domain"/>
    <property type="match status" value="2"/>
</dbReference>
<dbReference type="Pfam" id="PF02852">
    <property type="entry name" value="Pyr_redox_dim"/>
    <property type="match status" value="1"/>
</dbReference>
<dbReference type="RefSeq" id="WP_204910602.1">
    <property type="nucleotide sequence ID" value="NZ_BAAAYR010000002.1"/>
</dbReference>
<comment type="similarity">
    <text evidence="2">Belongs to the class-III pyridine nucleotide-disulfide oxidoreductase family.</text>
</comment>
<dbReference type="InterPro" id="IPR050260">
    <property type="entry name" value="FAD-bd_OxRdtase"/>
</dbReference>
<evidence type="ECO:0000259" key="8">
    <source>
        <dbReference type="Pfam" id="PF02852"/>
    </source>
</evidence>
<dbReference type="Proteomes" id="UP001500767">
    <property type="component" value="Unassembled WGS sequence"/>
</dbReference>
<evidence type="ECO:0000313" key="10">
    <source>
        <dbReference type="EMBL" id="GAA3566060.1"/>
    </source>
</evidence>
<comment type="caution">
    <text evidence="10">The sequence shown here is derived from an EMBL/GenBank/DDBJ whole genome shotgun (WGS) entry which is preliminary data.</text>
</comment>
<dbReference type="EMBL" id="BAAAYR010000002">
    <property type="protein sequence ID" value="GAA3566060.1"/>
    <property type="molecule type" value="Genomic_DNA"/>
</dbReference>
<proteinExistence type="inferred from homology"/>
<reference evidence="11" key="1">
    <citation type="journal article" date="2019" name="Int. J. Syst. Evol. Microbiol.">
        <title>The Global Catalogue of Microorganisms (GCM) 10K type strain sequencing project: providing services to taxonomists for standard genome sequencing and annotation.</title>
        <authorList>
            <consortium name="The Broad Institute Genomics Platform"/>
            <consortium name="The Broad Institute Genome Sequencing Center for Infectious Disease"/>
            <person name="Wu L."/>
            <person name="Ma J."/>
        </authorList>
    </citation>
    <scope>NUCLEOTIDE SEQUENCE [LARGE SCALE GENOMIC DNA]</scope>
    <source>
        <strain evidence="11">JCM 16540</strain>
    </source>
</reference>
<dbReference type="InterPro" id="IPR016156">
    <property type="entry name" value="FAD/NAD-linked_Rdtase_dimer_sf"/>
</dbReference>
<dbReference type="InterPro" id="IPR036188">
    <property type="entry name" value="FAD/NAD-bd_sf"/>
</dbReference>
<name>A0ABP6XFH7_9ACTN</name>
<sequence>MHLVAIGGSDAGISAALRARELDPSADVTVVVADAYPNFSICGIPYYVSGEVGHWRNLAHRTSADLEATGMRLRLDTFVTDIDVAGRRVLVREPDGGRSSIEYDELVVGTGALPVRPPIAGLDELGAQDGVHLLHSMGDTFALTESLDRIRPRKALIVGAGYVGLEMAEGLTARGIEVTQVEMLPEVLPTVDPELGALVHAELDRHGVRVHTRTTVTRIRRTGQDEHGKGSGRLHVEGTGQHGEPLGWDVDLVLVVVGVRPDTDLLVRAGAQTGPRGAVSVDETMATGLPHVWAAGDCAVTHHRLLGTTYLPLGTTAHKQGRVAGENALGGATRYAGSLGTQVVKVFDLVAARTGLREHEAVSAGYRPGTSQSSPDDHKAYYPGAQPISIRVTGDLDTGRLLGAQLVGARGTETAKRVDTYAAALFHAMTVDGMSELDLSYTPPLGSPWDAVQMASQAWVREHQLPPQQVALATSLPSSLARP</sequence>
<dbReference type="SUPFAM" id="SSF55424">
    <property type="entry name" value="FAD/NAD-linked reductases, dimerisation (C-terminal) domain"/>
    <property type="match status" value="1"/>
</dbReference>
<keyword evidence="5" id="KW-0560">Oxidoreductase</keyword>
<dbReference type="InterPro" id="IPR004099">
    <property type="entry name" value="Pyr_nucl-diS_OxRdtase_dimer"/>
</dbReference>
<evidence type="ECO:0000256" key="1">
    <source>
        <dbReference type="ARBA" id="ARBA00001974"/>
    </source>
</evidence>
<comment type="cofactor">
    <cofactor evidence="1">
        <name>FAD</name>
        <dbReference type="ChEBI" id="CHEBI:57692"/>
    </cofactor>
</comment>
<evidence type="ECO:0000256" key="2">
    <source>
        <dbReference type="ARBA" id="ARBA00009130"/>
    </source>
</evidence>
<keyword evidence="3" id="KW-0285">Flavoprotein</keyword>
<dbReference type="PANTHER" id="PTHR43429:SF1">
    <property type="entry name" value="NAD(P)H SULFUR OXIDOREDUCTASE (COA-DEPENDENT)"/>
    <property type="match status" value="1"/>
</dbReference>
<evidence type="ECO:0000256" key="3">
    <source>
        <dbReference type="ARBA" id="ARBA00022630"/>
    </source>
</evidence>
<accession>A0ABP6XFH7</accession>
<organism evidence="10 11">
    <name type="scientific">Microlunatus spumicola</name>
    <dbReference type="NCBI Taxonomy" id="81499"/>
    <lineage>
        <taxon>Bacteria</taxon>
        <taxon>Bacillati</taxon>
        <taxon>Actinomycetota</taxon>
        <taxon>Actinomycetes</taxon>
        <taxon>Propionibacteriales</taxon>
        <taxon>Propionibacteriaceae</taxon>
        <taxon>Microlunatus</taxon>
    </lineage>
</organism>
<dbReference type="Pfam" id="PF07992">
    <property type="entry name" value="Pyr_redox_2"/>
    <property type="match status" value="1"/>
</dbReference>
<evidence type="ECO:0000256" key="6">
    <source>
        <dbReference type="ARBA" id="ARBA00023284"/>
    </source>
</evidence>
<feature type="domain" description="Pyridine nucleotide-disulphide oxidoreductase dimerisation" evidence="8">
    <location>
        <begin position="343"/>
        <end position="446"/>
    </location>
</feature>
<dbReference type="PANTHER" id="PTHR43429">
    <property type="entry name" value="PYRIDINE NUCLEOTIDE-DISULFIDE OXIDOREDUCTASE DOMAIN-CONTAINING"/>
    <property type="match status" value="1"/>
</dbReference>
<keyword evidence="11" id="KW-1185">Reference proteome</keyword>
<evidence type="ECO:0000256" key="4">
    <source>
        <dbReference type="ARBA" id="ARBA00022827"/>
    </source>
</evidence>
<evidence type="ECO:0000313" key="11">
    <source>
        <dbReference type="Proteomes" id="UP001500767"/>
    </source>
</evidence>
<protein>
    <submittedName>
        <fullName evidence="10">FAD-dependent oxidoreductase</fullName>
    </submittedName>
</protein>
<keyword evidence="6" id="KW-0676">Redox-active center</keyword>
<dbReference type="PRINTS" id="PR00368">
    <property type="entry name" value="FADPNR"/>
</dbReference>
<keyword evidence="4" id="KW-0274">FAD</keyword>
<dbReference type="Gene3D" id="3.50.50.60">
    <property type="entry name" value="FAD/NAD(P)-binding domain"/>
    <property type="match status" value="2"/>
</dbReference>
<feature type="domain" description="FAD/NAD(P)-binding" evidence="9">
    <location>
        <begin position="2"/>
        <end position="321"/>
    </location>
</feature>